<accession>A0A5C0UE22</accession>
<dbReference type="AlphaFoldDB" id="A0A5C0UE22"/>
<dbReference type="InterPro" id="IPR000073">
    <property type="entry name" value="AB_hydrolase_1"/>
</dbReference>
<name>A0A5C0UE22_9PROT</name>
<keyword evidence="3" id="KW-1185">Reference proteome</keyword>
<dbReference type="KEGG" id="cpri:FZC34_00125"/>
<dbReference type="InterPro" id="IPR050266">
    <property type="entry name" value="AB_hydrolase_sf"/>
</dbReference>
<feature type="domain" description="AB hydrolase-1" evidence="1">
    <location>
        <begin position="33"/>
        <end position="127"/>
    </location>
</feature>
<dbReference type="EMBL" id="CP043316">
    <property type="protein sequence ID" value="QEK38335.1"/>
    <property type="molecule type" value="Genomic_DNA"/>
</dbReference>
<evidence type="ECO:0000313" key="2">
    <source>
        <dbReference type="EMBL" id="QEK38335.1"/>
    </source>
</evidence>
<proteinExistence type="predicted"/>
<dbReference type="Gene3D" id="3.40.50.1820">
    <property type="entry name" value="alpha/beta hydrolase"/>
    <property type="match status" value="1"/>
</dbReference>
<evidence type="ECO:0000313" key="3">
    <source>
        <dbReference type="Proteomes" id="UP000325004"/>
    </source>
</evidence>
<sequence>MLELSKKICKKVVNNGFHNFHVFHSKNKSKFSIVFAHNILGNHKDMKFLIEKFIDKFNVIAIDFSGHAGSDNLTKYSYDAYLHDCVAALNYADTSHVIWIGQGIGGILGAKLAKLNSSPILGLVAFDVMKFTNKSIDILDIEFEYKTFIDAREAIYEKYSKINKNILDQIMLDKYKVMNEMFVNNYHIKIISQIDNFFNCNVLSYLEGVKCKTLVMDDQDLLKSLKNSYIDVYNVDNEIILMYQEEQINFIYNWANSIFNNAEVFMEQFQMKHVS</sequence>
<dbReference type="SUPFAM" id="SSF53474">
    <property type="entry name" value="alpha/beta-Hydrolases"/>
    <property type="match status" value="1"/>
</dbReference>
<dbReference type="Proteomes" id="UP000325004">
    <property type="component" value="Chromosome"/>
</dbReference>
<dbReference type="OrthoDB" id="9808398at2"/>
<evidence type="ECO:0000259" key="1">
    <source>
        <dbReference type="Pfam" id="PF00561"/>
    </source>
</evidence>
<reference evidence="2 3" key="1">
    <citation type="submission" date="2019-08" db="EMBL/GenBank/DDBJ databases">
        <title>Highly reduced genomes of protist endosymbionts show evolutionary convergence.</title>
        <authorList>
            <person name="George E."/>
            <person name="Husnik F."/>
            <person name="Tashyreva D."/>
            <person name="Prokopchuk G."/>
            <person name="Horak A."/>
            <person name="Kwong W.K."/>
            <person name="Lukes J."/>
            <person name="Keeling P.J."/>
        </authorList>
    </citation>
    <scope>NUCLEOTIDE SEQUENCE [LARGE SCALE GENOMIC DNA]</scope>
    <source>
        <strain evidence="2">1604LC</strain>
    </source>
</reference>
<dbReference type="Pfam" id="PF00561">
    <property type="entry name" value="Abhydrolase_1"/>
    <property type="match status" value="1"/>
</dbReference>
<gene>
    <name evidence="2" type="ORF">FZC34_00125</name>
</gene>
<dbReference type="RefSeq" id="WP_148971451.1">
    <property type="nucleotide sequence ID" value="NZ_CP043316.1"/>
</dbReference>
<protein>
    <recommendedName>
        <fullName evidence="1">AB hydrolase-1 domain-containing protein</fullName>
    </recommendedName>
</protein>
<organism evidence="2 3">
    <name type="scientific">Candidatus Cytomitobacter primus</name>
    <dbReference type="NCBI Taxonomy" id="2066024"/>
    <lineage>
        <taxon>Bacteria</taxon>
        <taxon>Pseudomonadati</taxon>
        <taxon>Pseudomonadota</taxon>
        <taxon>Alphaproteobacteria</taxon>
        <taxon>Holosporales</taxon>
        <taxon>Holosporaceae</taxon>
        <taxon>Candidatus Cytomitobacter</taxon>
    </lineage>
</organism>
<dbReference type="InterPro" id="IPR029058">
    <property type="entry name" value="AB_hydrolase_fold"/>
</dbReference>
<dbReference type="PANTHER" id="PTHR43798">
    <property type="entry name" value="MONOACYLGLYCEROL LIPASE"/>
    <property type="match status" value="1"/>
</dbReference>